<dbReference type="AlphaFoldDB" id="A0A1L7WVS6"/>
<keyword evidence="3" id="KW-0560">Oxidoreductase</keyword>
<evidence type="ECO:0000256" key="2">
    <source>
        <dbReference type="ARBA" id="ARBA00022723"/>
    </source>
</evidence>
<sequence>MTITIFDKELERIDKAIDAENFNKTSVYNVPGYKPVRRELKHAPVRISGTVPDDLDGVYLRNGTNVQFDNTHIRSHAFCGAGMIHQIQIKDGSATYSNFYVRTPRFEVERKAGREIFVDFTDMAGGGPAAAAKMRFLEEKKRLGLIPNLSKLELTTGSTSVRYHSGRIYCLQELGYAFVLNTSEENGRLVMDGTGKLETWEGEWEGPFSAHPRFDPATGDMYNLSIDATRTVIAGLITKGLRHSQAVVHHYPKNSHRLGWLHDFFLTDNYLVYPDMSIGVNGTAGLESETGSIFHFDPNYPLRWGVIPRNFKAGDAVRFFTTAKAAAVWHVINAWERTGSNGDPELVLFSPCFPSYPPSVPIHTPEEPPAQVMKWVLNMKSGNVTEEELLLDHGYERPSLNLDYVGMPSRYCYLLDEHGDGYMGKGVLKYDLIDEREIAYLDYGSMYGGEALYVPKKNPTSEDDGYLLDLLMADEKAELLIMDAKTMKEVARLHLPQRVPFGVHATWLGPEELASISAA</sequence>
<dbReference type="PANTHER" id="PTHR10543">
    <property type="entry name" value="BETA-CAROTENE DIOXYGENASE"/>
    <property type="match status" value="1"/>
</dbReference>
<accession>A0A1L7WVS6</accession>
<evidence type="ECO:0008006" key="8">
    <source>
        <dbReference type="Google" id="ProtNLM"/>
    </source>
</evidence>
<organism evidence="6 7">
    <name type="scientific">Phialocephala subalpina</name>
    <dbReference type="NCBI Taxonomy" id="576137"/>
    <lineage>
        <taxon>Eukaryota</taxon>
        <taxon>Fungi</taxon>
        <taxon>Dikarya</taxon>
        <taxon>Ascomycota</taxon>
        <taxon>Pezizomycotina</taxon>
        <taxon>Leotiomycetes</taxon>
        <taxon>Helotiales</taxon>
        <taxon>Mollisiaceae</taxon>
        <taxon>Phialocephala</taxon>
        <taxon>Phialocephala fortinii species complex</taxon>
    </lineage>
</organism>
<dbReference type="EMBL" id="FJOG01000009">
    <property type="protein sequence ID" value="CZR56866.1"/>
    <property type="molecule type" value="Genomic_DNA"/>
</dbReference>
<dbReference type="PANTHER" id="PTHR10543:SF89">
    <property type="entry name" value="CAROTENOID 9,10(9',10')-CLEAVAGE DIOXYGENASE 1"/>
    <property type="match status" value="1"/>
</dbReference>
<feature type="binding site" evidence="5">
    <location>
        <position position="330"/>
    </location>
    <ligand>
        <name>Fe cation</name>
        <dbReference type="ChEBI" id="CHEBI:24875"/>
        <note>catalytic</note>
    </ligand>
</feature>
<evidence type="ECO:0000256" key="5">
    <source>
        <dbReference type="PIRSR" id="PIRSR604294-1"/>
    </source>
</evidence>
<dbReference type="GO" id="GO:0010436">
    <property type="term" value="F:carotenoid dioxygenase activity"/>
    <property type="evidence" value="ECO:0007669"/>
    <property type="project" value="TreeGrafter"/>
</dbReference>
<protein>
    <recommendedName>
        <fullName evidence="8">Dioxygenase</fullName>
    </recommendedName>
</protein>
<gene>
    <name evidence="6" type="ORF">PAC_06755</name>
</gene>
<evidence type="ECO:0000256" key="4">
    <source>
        <dbReference type="ARBA" id="ARBA00023004"/>
    </source>
</evidence>
<feature type="binding site" evidence="5">
    <location>
        <position position="211"/>
    </location>
    <ligand>
        <name>Fe cation</name>
        <dbReference type="ChEBI" id="CHEBI:24875"/>
        <note>catalytic</note>
    </ligand>
</feature>
<dbReference type="Pfam" id="PF03055">
    <property type="entry name" value="RPE65"/>
    <property type="match status" value="1"/>
</dbReference>
<proteinExistence type="inferred from homology"/>
<comment type="cofactor">
    <cofactor evidence="5">
        <name>Fe(2+)</name>
        <dbReference type="ChEBI" id="CHEBI:29033"/>
    </cofactor>
    <text evidence="5">Binds 1 Fe(2+) ion per subunit.</text>
</comment>
<dbReference type="OrthoDB" id="1069523at2759"/>
<reference evidence="6" key="1">
    <citation type="submission" date="2016-03" db="EMBL/GenBank/DDBJ databases">
        <authorList>
            <person name="Ploux O."/>
        </authorList>
    </citation>
    <scope>NUCLEOTIDE SEQUENCE [LARGE SCALE GENOMIC DNA]</scope>
    <source>
        <strain evidence="6">UAMH 11012</strain>
    </source>
</reference>
<name>A0A1L7WVS6_9HELO</name>
<keyword evidence="7" id="KW-1185">Reference proteome</keyword>
<dbReference type="GO" id="GO:0046872">
    <property type="term" value="F:metal ion binding"/>
    <property type="evidence" value="ECO:0007669"/>
    <property type="project" value="UniProtKB-KW"/>
</dbReference>
<evidence type="ECO:0000313" key="7">
    <source>
        <dbReference type="Proteomes" id="UP000184330"/>
    </source>
</evidence>
<dbReference type="STRING" id="576137.A0A1L7WVS6"/>
<comment type="similarity">
    <text evidence="1">Belongs to the carotenoid oxygenase family.</text>
</comment>
<evidence type="ECO:0000256" key="3">
    <source>
        <dbReference type="ARBA" id="ARBA00023002"/>
    </source>
</evidence>
<keyword evidence="4 5" id="KW-0408">Iron</keyword>
<evidence type="ECO:0000313" key="6">
    <source>
        <dbReference type="EMBL" id="CZR56866.1"/>
    </source>
</evidence>
<dbReference type="InterPro" id="IPR004294">
    <property type="entry name" value="Carotenoid_Oase"/>
</dbReference>
<evidence type="ECO:0000256" key="1">
    <source>
        <dbReference type="ARBA" id="ARBA00006787"/>
    </source>
</evidence>
<feature type="binding site" evidence="5">
    <location>
        <position position="262"/>
    </location>
    <ligand>
        <name>Fe cation</name>
        <dbReference type="ChEBI" id="CHEBI:24875"/>
        <note>catalytic</note>
    </ligand>
</feature>
<dbReference type="Proteomes" id="UP000184330">
    <property type="component" value="Unassembled WGS sequence"/>
</dbReference>
<keyword evidence="2 5" id="KW-0479">Metal-binding</keyword>
<feature type="binding site" evidence="5">
    <location>
        <position position="504"/>
    </location>
    <ligand>
        <name>Fe cation</name>
        <dbReference type="ChEBI" id="CHEBI:24875"/>
        <note>catalytic</note>
    </ligand>
</feature>
<dbReference type="GO" id="GO:0016121">
    <property type="term" value="P:carotene catabolic process"/>
    <property type="evidence" value="ECO:0007669"/>
    <property type="project" value="TreeGrafter"/>
</dbReference>